<proteinExistence type="predicted"/>
<dbReference type="Proteomes" id="UP001501079">
    <property type="component" value="Unassembled WGS sequence"/>
</dbReference>
<protein>
    <recommendedName>
        <fullName evidence="3">AAA+ ATPase domain-containing protein</fullName>
    </recommendedName>
</protein>
<dbReference type="SUPFAM" id="SSF52540">
    <property type="entry name" value="P-loop containing nucleoside triphosphate hydrolases"/>
    <property type="match status" value="1"/>
</dbReference>
<gene>
    <name evidence="1" type="ORF">GCM10022287_18660</name>
</gene>
<evidence type="ECO:0008006" key="3">
    <source>
        <dbReference type="Google" id="ProtNLM"/>
    </source>
</evidence>
<dbReference type="SUPFAM" id="SSF48452">
    <property type="entry name" value="TPR-like"/>
    <property type="match status" value="1"/>
</dbReference>
<reference evidence="2" key="1">
    <citation type="journal article" date="2019" name="Int. J. Syst. Evol. Microbiol.">
        <title>The Global Catalogue of Microorganisms (GCM) 10K type strain sequencing project: providing services to taxonomists for standard genome sequencing and annotation.</title>
        <authorList>
            <consortium name="The Broad Institute Genomics Platform"/>
            <consortium name="The Broad Institute Genome Sequencing Center for Infectious Disease"/>
            <person name="Wu L."/>
            <person name="Ma J."/>
        </authorList>
    </citation>
    <scope>NUCLEOTIDE SEQUENCE [LARGE SCALE GENOMIC DNA]</scope>
    <source>
        <strain evidence="2">JCM 17591</strain>
    </source>
</reference>
<evidence type="ECO:0000313" key="2">
    <source>
        <dbReference type="Proteomes" id="UP001501079"/>
    </source>
</evidence>
<dbReference type="InterPro" id="IPR011990">
    <property type="entry name" value="TPR-like_helical_dom_sf"/>
</dbReference>
<name>A0ABP7ZZZ5_9MICO</name>
<organism evidence="1 2">
    <name type="scientific">Gryllotalpicola koreensis</name>
    <dbReference type="NCBI Taxonomy" id="993086"/>
    <lineage>
        <taxon>Bacteria</taxon>
        <taxon>Bacillati</taxon>
        <taxon>Actinomycetota</taxon>
        <taxon>Actinomycetes</taxon>
        <taxon>Micrococcales</taxon>
        <taxon>Microbacteriaceae</taxon>
        <taxon>Gryllotalpicola</taxon>
    </lineage>
</organism>
<dbReference type="InterPro" id="IPR027417">
    <property type="entry name" value="P-loop_NTPase"/>
</dbReference>
<comment type="caution">
    <text evidence="1">The sequence shown here is derived from an EMBL/GenBank/DDBJ whole genome shotgun (WGS) entry which is preliminary data.</text>
</comment>
<dbReference type="EMBL" id="BAABBW010000003">
    <property type="protein sequence ID" value="GAA4174560.1"/>
    <property type="molecule type" value="Genomic_DNA"/>
</dbReference>
<sequence length="570" mass="60416">MEFARHALASGRGLLVTGVAGVGKTHFLAELSRVMTDAGSSVLLTNSAHAVSDLAALEARHPIIIVDDAHRLDHRLLELLCDDAEHGAVTLCLAGPPITEVPESAAAALTSVVQAWLSGAGASRLRLPHLSADETGALARALAAPHELSAFWCEKIQRASGGLPALIEVYVADAVRKGRLSRTPELLDPESRELPPAEALEQLRPRLAGRERPLLTALTALGQLAGLPLDRAHVIVRRGDITALADAELLEIRADDDTVHVIPAVADLAASGLTAAEENEALQQAADAFMRFAPDGRRSPVEAAFLVRTWRRLGGCAAVDGCEPSQVAEVVHAAARLYTRAGRARQALELLEQCPHDALTLIEQARALTALHEHDEALARLQAAEPLVSELREARMLLGRYNVLLVWHLRDPQAFDAVAARAGAWLDQPEWRRELAVPGKLRHLSPRRGQGTTGTVPSVLAGLPAHRGFRATVLAAAGLTRVTGCGDDGDELLRMAEAEAPAAARTGSSTSALIAAFVVRGCRLLAGLIRQEDPAVLATALQRVIDAAVVVGGQSVENLAIATWAEALYA</sequence>
<keyword evidence="2" id="KW-1185">Reference proteome</keyword>
<accession>A0ABP7ZZZ5</accession>
<dbReference type="Gene3D" id="3.40.50.300">
    <property type="entry name" value="P-loop containing nucleotide triphosphate hydrolases"/>
    <property type="match status" value="1"/>
</dbReference>
<evidence type="ECO:0000313" key="1">
    <source>
        <dbReference type="EMBL" id="GAA4174560.1"/>
    </source>
</evidence>